<dbReference type="Proteomes" id="UP001554567">
    <property type="component" value="Unassembled WGS sequence"/>
</dbReference>
<evidence type="ECO:0000313" key="1">
    <source>
        <dbReference type="EMBL" id="MEW5288944.1"/>
    </source>
</evidence>
<accession>A0ABV3MZF2</accession>
<proteinExistence type="predicted"/>
<organism evidence="1 2">
    <name type="scientific">Erwinia papayae</name>
    <dbReference type="NCBI Taxonomy" id="206499"/>
    <lineage>
        <taxon>Bacteria</taxon>
        <taxon>Pseudomonadati</taxon>
        <taxon>Pseudomonadota</taxon>
        <taxon>Gammaproteobacteria</taxon>
        <taxon>Enterobacterales</taxon>
        <taxon>Erwiniaceae</taxon>
        <taxon>Erwinia</taxon>
    </lineage>
</organism>
<dbReference type="RefSeq" id="WP_367167065.1">
    <property type="nucleotide sequence ID" value="NZ_JBFKZN010000003.1"/>
</dbReference>
<keyword evidence="2" id="KW-1185">Reference proteome</keyword>
<evidence type="ECO:0000313" key="2">
    <source>
        <dbReference type="Proteomes" id="UP001554567"/>
    </source>
</evidence>
<protein>
    <submittedName>
        <fullName evidence="1">Uncharacterized protein</fullName>
    </submittedName>
</protein>
<name>A0ABV3MZF2_9GAMM</name>
<dbReference type="EMBL" id="JBFKZN010000003">
    <property type="protein sequence ID" value="MEW5288944.1"/>
    <property type="molecule type" value="Genomic_DNA"/>
</dbReference>
<comment type="caution">
    <text evidence="1">The sequence shown here is derived from an EMBL/GenBank/DDBJ whole genome shotgun (WGS) entry which is preliminary data.</text>
</comment>
<gene>
    <name evidence="1" type="ORF">ABW286_07080</name>
</gene>
<reference evidence="1 2" key="1">
    <citation type="submission" date="2024-07" db="EMBL/GenBank/DDBJ databases">
        <authorList>
            <person name="Dulla G.F.J."/>
            <person name="Delorm J.G."/>
        </authorList>
    </citation>
    <scope>NUCLEOTIDE SEQUENCE [LARGE SCALE GENOMIC DNA]</scope>
    <source>
        <strain evidence="1 2">JGD 233</strain>
    </source>
</reference>
<sequence>MKESGKRKLYRISGAMNLDGLRESLNVTDFRGTDMGSWIDAANACWMSGTSSGVMYPGGVYIPDFSF</sequence>